<evidence type="ECO:0000313" key="1">
    <source>
        <dbReference type="EMBL" id="RJG05620.1"/>
    </source>
</evidence>
<reference evidence="1 2" key="1">
    <citation type="submission" date="2018-09" db="EMBL/GenBank/DDBJ databases">
        <authorList>
            <person name="Zhu H."/>
        </authorList>
    </citation>
    <scope>NUCLEOTIDE SEQUENCE [LARGE SCALE GENOMIC DNA]</scope>
    <source>
        <strain evidence="1 2">K2R10-39</strain>
    </source>
</reference>
<sequence length="248" mass="27453">MAMLAGPVAGEPPRRVVSLDLCTDWLLARYAPHDRAVALSPLSQRWRLDGMAMPWPAHDGTLEQVLQFQPDFVITGQYNALLLRGRLQALGKQVEVLPLPTQLSDVAPYEKRVLSLLGLPEALASEPVAPAARTGSKRLLLLGANGIGTGRGTLEDEILQRAGWTNYLQDSGYVRLDLERIAVDPPDAVLWAAPASPALANRFAEHPVLKRSVPASRWLTSDPWRWQCPGPWTWELVRELRHALSENE</sequence>
<dbReference type="CDD" id="cd00636">
    <property type="entry name" value="TroA-like"/>
    <property type="match status" value="1"/>
</dbReference>
<proteinExistence type="predicted"/>
<keyword evidence="2" id="KW-1185">Reference proteome</keyword>
<protein>
    <submittedName>
        <fullName evidence="1">ABC transporter substrate-binding protein</fullName>
    </submittedName>
</protein>
<dbReference type="OrthoDB" id="6823185at2"/>
<dbReference type="EMBL" id="QYUN01000002">
    <property type="protein sequence ID" value="RJG05620.1"/>
    <property type="molecule type" value="Genomic_DNA"/>
</dbReference>
<dbReference type="Gene3D" id="3.40.50.1980">
    <property type="entry name" value="Nitrogenase molybdenum iron protein domain"/>
    <property type="match status" value="2"/>
</dbReference>
<comment type="caution">
    <text evidence="1">The sequence shown here is derived from an EMBL/GenBank/DDBJ whole genome shotgun (WGS) entry which is preliminary data.</text>
</comment>
<gene>
    <name evidence="1" type="ORF">D3870_05925</name>
</gene>
<evidence type="ECO:0000313" key="2">
    <source>
        <dbReference type="Proteomes" id="UP000285190"/>
    </source>
</evidence>
<dbReference type="RefSeq" id="WP_119737476.1">
    <property type="nucleotide sequence ID" value="NZ_QYUN01000002.1"/>
</dbReference>
<name>A0A418WZE9_9BURK</name>
<dbReference type="AlphaFoldDB" id="A0A418WZE9"/>
<organism evidence="1 2">
    <name type="scientific">Noviherbaspirillum cavernae</name>
    <dbReference type="NCBI Taxonomy" id="2320862"/>
    <lineage>
        <taxon>Bacteria</taxon>
        <taxon>Pseudomonadati</taxon>
        <taxon>Pseudomonadota</taxon>
        <taxon>Betaproteobacteria</taxon>
        <taxon>Burkholderiales</taxon>
        <taxon>Oxalobacteraceae</taxon>
        <taxon>Noviherbaspirillum</taxon>
    </lineage>
</organism>
<dbReference type="SUPFAM" id="SSF53807">
    <property type="entry name" value="Helical backbone' metal receptor"/>
    <property type="match status" value="1"/>
</dbReference>
<accession>A0A418WZE9</accession>
<dbReference type="Proteomes" id="UP000285190">
    <property type="component" value="Unassembled WGS sequence"/>
</dbReference>